<evidence type="ECO:0000313" key="8">
    <source>
        <dbReference type="EMBL" id="KAB1211588.1"/>
    </source>
</evidence>
<dbReference type="PROSITE" id="PS00018">
    <property type="entry name" value="EF_HAND_1"/>
    <property type="match status" value="2"/>
</dbReference>
<protein>
    <submittedName>
        <fullName evidence="8">Putative calcium-binding protein CML45</fullName>
    </submittedName>
</protein>
<dbReference type="Gene3D" id="1.10.238.10">
    <property type="entry name" value="EF-hand"/>
    <property type="match status" value="1"/>
</dbReference>
<keyword evidence="6" id="KW-0812">Transmembrane</keyword>
<dbReference type="Pfam" id="PF13499">
    <property type="entry name" value="EF-hand_7"/>
    <property type="match status" value="1"/>
</dbReference>
<keyword evidence="3" id="KW-0677">Repeat</keyword>
<keyword evidence="2" id="KW-0479">Metal-binding</keyword>
<evidence type="ECO:0000256" key="6">
    <source>
        <dbReference type="SAM" id="Phobius"/>
    </source>
</evidence>
<feature type="compositionally biased region" description="Polar residues" evidence="5">
    <location>
        <begin position="65"/>
        <end position="74"/>
    </location>
</feature>
<evidence type="ECO:0000256" key="1">
    <source>
        <dbReference type="ARBA" id="ARBA00003291"/>
    </source>
</evidence>
<keyword evidence="6" id="KW-1133">Transmembrane helix</keyword>
<dbReference type="InterPro" id="IPR018247">
    <property type="entry name" value="EF_Hand_1_Ca_BS"/>
</dbReference>
<proteinExistence type="predicted"/>
<gene>
    <name evidence="8" type="ORF">CJ030_MR6G013918</name>
</gene>
<dbReference type="OrthoDB" id="26525at2759"/>
<dbReference type="EMBL" id="RXIC02000024">
    <property type="protein sequence ID" value="KAB1211588.1"/>
    <property type="molecule type" value="Genomic_DNA"/>
</dbReference>
<evidence type="ECO:0000256" key="4">
    <source>
        <dbReference type="ARBA" id="ARBA00022837"/>
    </source>
</evidence>
<dbReference type="InterPro" id="IPR002048">
    <property type="entry name" value="EF_hand_dom"/>
</dbReference>
<feature type="region of interest" description="Disordered" evidence="5">
    <location>
        <begin position="55"/>
        <end position="85"/>
    </location>
</feature>
<dbReference type="InterPro" id="IPR011992">
    <property type="entry name" value="EF-hand-dom_pair"/>
</dbReference>
<dbReference type="PROSITE" id="PS50222">
    <property type="entry name" value="EF_HAND_2"/>
    <property type="match status" value="2"/>
</dbReference>
<keyword evidence="9" id="KW-1185">Reference proteome</keyword>
<dbReference type="CDD" id="cd00051">
    <property type="entry name" value="EFh"/>
    <property type="match status" value="1"/>
</dbReference>
<organism evidence="8 9">
    <name type="scientific">Morella rubra</name>
    <name type="common">Chinese bayberry</name>
    <dbReference type="NCBI Taxonomy" id="262757"/>
    <lineage>
        <taxon>Eukaryota</taxon>
        <taxon>Viridiplantae</taxon>
        <taxon>Streptophyta</taxon>
        <taxon>Embryophyta</taxon>
        <taxon>Tracheophyta</taxon>
        <taxon>Spermatophyta</taxon>
        <taxon>Magnoliopsida</taxon>
        <taxon>eudicotyledons</taxon>
        <taxon>Gunneridae</taxon>
        <taxon>Pentapetalae</taxon>
        <taxon>rosids</taxon>
        <taxon>fabids</taxon>
        <taxon>Fagales</taxon>
        <taxon>Myricaceae</taxon>
        <taxon>Morella</taxon>
    </lineage>
</organism>
<dbReference type="SMART" id="SM00054">
    <property type="entry name" value="EFh"/>
    <property type="match status" value="2"/>
</dbReference>
<keyword evidence="6" id="KW-0472">Membrane</keyword>
<evidence type="ECO:0000259" key="7">
    <source>
        <dbReference type="PROSITE" id="PS50222"/>
    </source>
</evidence>
<dbReference type="SUPFAM" id="SSF47473">
    <property type="entry name" value="EF-hand"/>
    <property type="match status" value="1"/>
</dbReference>
<evidence type="ECO:0000256" key="2">
    <source>
        <dbReference type="ARBA" id="ARBA00022723"/>
    </source>
</evidence>
<comment type="caution">
    <text evidence="8">The sequence shown here is derived from an EMBL/GenBank/DDBJ whole genome shotgun (WGS) entry which is preliminary data.</text>
</comment>
<keyword evidence="4" id="KW-0106">Calcium</keyword>
<reference evidence="8 9" key="1">
    <citation type="journal article" date="2019" name="Plant Biotechnol. J.">
        <title>The red bayberry genome and genetic basis of sex determination.</title>
        <authorList>
            <person name="Jia H.M."/>
            <person name="Jia H.J."/>
            <person name="Cai Q.L."/>
            <person name="Wang Y."/>
            <person name="Zhao H.B."/>
            <person name="Yang W.F."/>
            <person name="Wang G.Y."/>
            <person name="Li Y.H."/>
            <person name="Zhan D.L."/>
            <person name="Shen Y.T."/>
            <person name="Niu Q.F."/>
            <person name="Chang L."/>
            <person name="Qiu J."/>
            <person name="Zhao L."/>
            <person name="Xie H.B."/>
            <person name="Fu W.Y."/>
            <person name="Jin J."/>
            <person name="Li X.W."/>
            <person name="Jiao Y."/>
            <person name="Zhou C.C."/>
            <person name="Tu T."/>
            <person name="Chai C.Y."/>
            <person name="Gao J.L."/>
            <person name="Fan L.J."/>
            <person name="van de Weg E."/>
            <person name="Wang J.Y."/>
            <person name="Gao Z.S."/>
        </authorList>
    </citation>
    <scope>NUCLEOTIDE SEQUENCE [LARGE SCALE GENOMIC DNA]</scope>
    <source>
        <tissue evidence="8">Leaves</tissue>
    </source>
</reference>
<evidence type="ECO:0000256" key="5">
    <source>
        <dbReference type="SAM" id="MobiDB-lite"/>
    </source>
</evidence>
<feature type="domain" description="EF-hand" evidence="7">
    <location>
        <begin position="162"/>
        <end position="196"/>
    </location>
</feature>
<dbReference type="InterPro" id="IPR039647">
    <property type="entry name" value="EF_hand_pair_protein_CML-like"/>
</dbReference>
<dbReference type="Proteomes" id="UP000516437">
    <property type="component" value="Chromosome 6"/>
</dbReference>
<dbReference type="AlphaFoldDB" id="A0A6A1VIB6"/>
<feature type="transmembrane region" description="Helical" evidence="6">
    <location>
        <begin position="12"/>
        <end position="31"/>
    </location>
</feature>
<evidence type="ECO:0000313" key="9">
    <source>
        <dbReference type="Proteomes" id="UP000516437"/>
    </source>
</evidence>
<name>A0A6A1VIB6_9ROSI</name>
<dbReference type="GO" id="GO:0005509">
    <property type="term" value="F:calcium ion binding"/>
    <property type="evidence" value="ECO:0007669"/>
    <property type="project" value="InterPro"/>
</dbReference>
<dbReference type="FunFam" id="1.10.238.10:FF:000302">
    <property type="entry name" value="Probable calcium-binding protein CML46"/>
    <property type="match status" value="1"/>
</dbReference>
<evidence type="ECO:0000256" key="3">
    <source>
        <dbReference type="ARBA" id="ARBA00022737"/>
    </source>
</evidence>
<sequence>MEEASPCRITPVCFWSSLVDVLLVTAIAAPVNSTRKFLSRLWSSIQSKLNSSNSNVWAEKENSDSELSPQQTCSSEEEDDASLSRADVETVMQKLEILCSPDGEEFQERFSSKELSGLFDEKEPSLEEVKEAFDVFDENRDGFIDARELQRVLCILGFKEGKELANCNTMIRAFDENNDGRIDFNEFVRFMANIVC</sequence>
<accession>A0A6A1VIB6</accession>
<dbReference type="PANTHER" id="PTHR10891">
    <property type="entry name" value="EF-HAND CALCIUM-BINDING DOMAIN CONTAINING PROTEIN"/>
    <property type="match status" value="1"/>
</dbReference>
<feature type="domain" description="EF-hand" evidence="7">
    <location>
        <begin position="124"/>
        <end position="159"/>
    </location>
</feature>
<comment type="function">
    <text evidence="1">Potential calcium sensor.</text>
</comment>